<dbReference type="InterPro" id="IPR020568">
    <property type="entry name" value="Ribosomal_Su5_D2-typ_SF"/>
</dbReference>
<keyword evidence="5" id="KW-0539">Nucleus</keyword>
<evidence type="ECO:0000256" key="1">
    <source>
        <dbReference type="ARBA" id="ARBA00004123"/>
    </source>
</evidence>
<accession>A0A9R0Z655</accession>
<proteinExistence type="inferred from homology"/>
<dbReference type="GO" id="GO:0016887">
    <property type="term" value="F:ATP hydrolysis activity"/>
    <property type="evidence" value="ECO:0007669"/>
    <property type="project" value="InterPro"/>
</dbReference>
<evidence type="ECO:0000256" key="2">
    <source>
        <dbReference type="ARBA" id="ARBA00006082"/>
    </source>
</evidence>
<dbReference type="InterPro" id="IPR032189">
    <property type="entry name" value="Mlh1_C"/>
</dbReference>
<dbReference type="Pfam" id="PF01119">
    <property type="entry name" value="DNA_mis_repair"/>
    <property type="match status" value="1"/>
</dbReference>
<dbReference type="GO" id="GO:0030983">
    <property type="term" value="F:mismatched DNA binding"/>
    <property type="evidence" value="ECO:0007669"/>
    <property type="project" value="InterPro"/>
</dbReference>
<evidence type="ECO:0000313" key="8">
    <source>
        <dbReference type="EMBL" id="VAI71063.1"/>
    </source>
</evidence>
<evidence type="ECO:0000313" key="9">
    <source>
        <dbReference type="Proteomes" id="UP000324705"/>
    </source>
</evidence>
<dbReference type="GO" id="GO:0032389">
    <property type="term" value="C:MutLalpha complex"/>
    <property type="evidence" value="ECO:0007669"/>
    <property type="project" value="TreeGrafter"/>
</dbReference>
<dbReference type="CDD" id="cd16926">
    <property type="entry name" value="HATPase_MutL-MLH-PMS-like"/>
    <property type="match status" value="1"/>
</dbReference>
<dbReference type="InterPro" id="IPR014762">
    <property type="entry name" value="DNA_mismatch_repair_CS"/>
</dbReference>
<evidence type="ECO:0000259" key="7">
    <source>
        <dbReference type="SMART" id="SM01340"/>
    </source>
</evidence>
<dbReference type="GO" id="GO:0005524">
    <property type="term" value="F:ATP binding"/>
    <property type="evidence" value="ECO:0007669"/>
    <property type="project" value="InterPro"/>
</dbReference>
<feature type="region of interest" description="Disordered" evidence="6">
    <location>
        <begin position="327"/>
        <end position="370"/>
    </location>
</feature>
<keyword evidence="4" id="KW-0234">DNA repair</keyword>
<dbReference type="FunFam" id="3.30.565.10:FF:000043">
    <property type="entry name" value="DNA mismatch repair protein MLH1"/>
    <property type="match status" value="1"/>
</dbReference>
<dbReference type="PANTHER" id="PTHR10073">
    <property type="entry name" value="DNA MISMATCH REPAIR PROTEIN MLH, PMS, MUTL"/>
    <property type="match status" value="1"/>
</dbReference>
<dbReference type="PANTHER" id="PTHR10073:SF12">
    <property type="entry name" value="DNA MISMATCH REPAIR PROTEIN MLH1"/>
    <property type="match status" value="1"/>
</dbReference>
<dbReference type="InterPro" id="IPR002099">
    <property type="entry name" value="MutL/Mlh/PMS"/>
</dbReference>
<gene>
    <name evidence="8" type="ORF">TRITD_7Av1G041890</name>
</gene>
<feature type="domain" description="DNA mismatch repair protein S5" evidence="7">
    <location>
        <begin position="224"/>
        <end position="335"/>
    </location>
</feature>
<sequence>MEADDPAPRGGAPPRIRRLEESVVNRIAAGEVIQRPSSAVKELVENSIDAGASTVSVTVKDGGLKLIQVSDDGHGIRCEDLPILCERHTTSKLSAYEDLQTIKSMGFRGEALASMTYVGHVTVTTITEGQLHGYRVSYRDGVMENDPKPCAAVKGTQVMVENLFYNMVARRKTLQNSNDDYPKIVDFISRFAVHHINVNLSCRKHGANRADVHSGTTSSRLDAIRNVYGASVVRDLMEIQVSDENAVDEIFKMDGFISNANYVAKKTTMILFINDRLVDCTSLKRATEFVYSAILPQASKPFIYMSINLPPEHVDVNIHPTKKEALNSSALTQANTRKDKGTEVSTPTGEKSQKIPVSQMVRTDPRDPSGRLHTYWQGQTSNLEKKSDLVAVRNIVRSRRNPKDASDLSSRHELVTEINSNLHPGLFDIVKNCTYVGVADEVFALIQHNTLLYLVNVVNVSKELMYQQALCRFGNFNAIQLSEPAPLLELLTMALKDDESMSDVNEKEKLEIAEVNTEILKENAEMINEYFSIHIDQGGNLTRLPVVLDQYTPDMDRLPEFMLTLGNDIAWDVEKECFRTAAAAIGNFYALHPPILPNPSGKGIRLYKKNKDSMESAGQADNDLTSTEEDDIDQELLAEAEAAWAQREWTIQHVLFPSMRLFLKPPKSMATDGTFVQQATLHATLFRVGIPT</sequence>
<dbReference type="InterPro" id="IPR013507">
    <property type="entry name" value="DNA_mismatch_S5_2-like"/>
</dbReference>
<dbReference type="Proteomes" id="UP000324705">
    <property type="component" value="Chromosome 7A"/>
</dbReference>
<evidence type="ECO:0000256" key="5">
    <source>
        <dbReference type="ARBA" id="ARBA00023242"/>
    </source>
</evidence>
<protein>
    <recommendedName>
        <fullName evidence="7">DNA mismatch repair protein S5 domain-containing protein</fullName>
    </recommendedName>
</protein>
<dbReference type="Gene3D" id="3.30.230.10">
    <property type="match status" value="1"/>
</dbReference>
<dbReference type="AlphaFoldDB" id="A0A9R0Z655"/>
<dbReference type="SUPFAM" id="SSF55874">
    <property type="entry name" value="ATPase domain of HSP90 chaperone/DNA topoisomerase II/histidine kinase"/>
    <property type="match status" value="1"/>
</dbReference>
<dbReference type="Pfam" id="PF16413">
    <property type="entry name" value="Mlh1_C"/>
    <property type="match status" value="1"/>
</dbReference>
<dbReference type="Gene3D" id="3.30.565.10">
    <property type="entry name" value="Histidine kinase-like ATPase, C-terminal domain"/>
    <property type="match status" value="1"/>
</dbReference>
<dbReference type="SUPFAM" id="SSF54211">
    <property type="entry name" value="Ribosomal protein S5 domain 2-like"/>
    <property type="match status" value="1"/>
</dbReference>
<evidence type="ECO:0000256" key="3">
    <source>
        <dbReference type="ARBA" id="ARBA00022763"/>
    </source>
</evidence>
<dbReference type="InterPro" id="IPR014721">
    <property type="entry name" value="Ribsml_uS5_D2-typ_fold_subgr"/>
</dbReference>
<name>A0A9R0Z655_TRITD</name>
<dbReference type="GO" id="GO:0006298">
    <property type="term" value="P:mismatch repair"/>
    <property type="evidence" value="ECO:0007669"/>
    <property type="project" value="InterPro"/>
</dbReference>
<dbReference type="GO" id="GO:0140664">
    <property type="term" value="F:ATP-dependent DNA damage sensor activity"/>
    <property type="evidence" value="ECO:0007669"/>
    <property type="project" value="InterPro"/>
</dbReference>
<dbReference type="Gramene" id="TRITD7Av1G041890.4">
    <property type="protein sequence ID" value="TRITD7Av1G041890.4"/>
    <property type="gene ID" value="TRITD7Av1G041890"/>
</dbReference>
<dbReference type="SMART" id="SM01340">
    <property type="entry name" value="DNA_mis_repair"/>
    <property type="match status" value="1"/>
</dbReference>
<dbReference type="InterPro" id="IPR036890">
    <property type="entry name" value="HATPase_C_sf"/>
</dbReference>
<organism evidence="8 9">
    <name type="scientific">Triticum turgidum subsp. durum</name>
    <name type="common">Durum wheat</name>
    <name type="synonym">Triticum durum</name>
    <dbReference type="NCBI Taxonomy" id="4567"/>
    <lineage>
        <taxon>Eukaryota</taxon>
        <taxon>Viridiplantae</taxon>
        <taxon>Streptophyta</taxon>
        <taxon>Embryophyta</taxon>
        <taxon>Tracheophyta</taxon>
        <taxon>Spermatophyta</taxon>
        <taxon>Magnoliopsida</taxon>
        <taxon>Liliopsida</taxon>
        <taxon>Poales</taxon>
        <taxon>Poaceae</taxon>
        <taxon>BOP clade</taxon>
        <taxon>Pooideae</taxon>
        <taxon>Triticodae</taxon>
        <taxon>Triticeae</taxon>
        <taxon>Triticinae</taxon>
        <taxon>Triticum</taxon>
    </lineage>
</organism>
<dbReference type="Pfam" id="PF13589">
    <property type="entry name" value="HATPase_c_3"/>
    <property type="match status" value="1"/>
</dbReference>
<evidence type="ECO:0000256" key="4">
    <source>
        <dbReference type="ARBA" id="ARBA00023204"/>
    </source>
</evidence>
<comment type="similarity">
    <text evidence="2">Belongs to the DNA mismatch repair MutL/HexB family.</text>
</comment>
<dbReference type="NCBIfam" id="TIGR00585">
    <property type="entry name" value="mutl"/>
    <property type="match status" value="1"/>
</dbReference>
<comment type="subcellular location">
    <subcellularLocation>
        <location evidence="1">Nucleus</location>
    </subcellularLocation>
</comment>
<dbReference type="PROSITE" id="PS00058">
    <property type="entry name" value="DNA_MISMATCH_REPAIR_1"/>
    <property type="match status" value="1"/>
</dbReference>
<dbReference type="FunFam" id="3.30.230.10:FF:000014">
    <property type="entry name" value="DNA mismatch repair protein Mlh1"/>
    <property type="match status" value="1"/>
</dbReference>
<reference evidence="8 9" key="1">
    <citation type="submission" date="2017-09" db="EMBL/GenBank/DDBJ databases">
        <authorList>
            <consortium name="International Durum Wheat Genome Sequencing Consortium (IDWGSC)"/>
            <person name="Milanesi L."/>
        </authorList>
    </citation>
    <scope>NUCLEOTIDE SEQUENCE [LARGE SCALE GENOMIC DNA]</scope>
    <source>
        <strain evidence="9">cv. Svevo</strain>
    </source>
</reference>
<dbReference type="InterPro" id="IPR038973">
    <property type="entry name" value="MutL/Mlh/Pms-like"/>
</dbReference>
<evidence type="ECO:0000256" key="6">
    <source>
        <dbReference type="SAM" id="MobiDB-lite"/>
    </source>
</evidence>
<dbReference type="EMBL" id="LT934123">
    <property type="protein sequence ID" value="VAI71063.1"/>
    <property type="molecule type" value="Genomic_DNA"/>
</dbReference>
<keyword evidence="9" id="KW-1185">Reference proteome</keyword>
<keyword evidence="3" id="KW-0227">DNA damage</keyword>